<gene>
    <name evidence="3" type="ORF">P691DRAFT_656416</name>
</gene>
<name>A0A9P6C712_9AGAR</name>
<dbReference type="Pfam" id="PF24016">
    <property type="entry name" value="DUF7330"/>
    <property type="match status" value="1"/>
</dbReference>
<dbReference type="Proteomes" id="UP000807342">
    <property type="component" value="Unassembled WGS sequence"/>
</dbReference>
<reference evidence="3" key="1">
    <citation type="submission" date="2020-11" db="EMBL/GenBank/DDBJ databases">
        <authorList>
            <consortium name="DOE Joint Genome Institute"/>
            <person name="Ahrendt S."/>
            <person name="Riley R."/>
            <person name="Andreopoulos W."/>
            <person name="Labutti K."/>
            <person name="Pangilinan J."/>
            <person name="Ruiz-Duenas F.J."/>
            <person name="Barrasa J.M."/>
            <person name="Sanchez-Garcia M."/>
            <person name="Camarero S."/>
            <person name="Miyauchi S."/>
            <person name="Serrano A."/>
            <person name="Linde D."/>
            <person name="Babiker R."/>
            <person name="Drula E."/>
            <person name="Ayuso-Fernandez I."/>
            <person name="Pacheco R."/>
            <person name="Padilla G."/>
            <person name="Ferreira P."/>
            <person name="Barriuso J."/>
            <person name="Kellner H."/>
            <person name="Castanera R."/>
            <person name="Alfaro M."/>
            <person name="Ramirez L."/>
            <person name="Pisabarro A.G."/>
            <person name="Kuo A."/>
            <person name="Tritt A."/>
            <person name="Lipzen A."/>
            <person name="He G."/>
            <person name="Yan M."/>
            <person name="Ng V."/>
            <person name="Cullen D."/>
            <person name="Martin F."/>
            <person name="Rosso M.-N."/>
            <person name="Henrissat B."/>
            <person name="Hibbett D."/>
            <person name="Martinez A.T."/>
            <person name="Grigoriev I.V."/>
        </authorList>
    </citation>
    <scope>NUCLEOTIDE SEQUENCE</scope>
    <source>
        <strain evidence="3">MF-IS2</strain>
    </source>
</reference>
<sequence>PMENPPPYTVVPQRSGTITRDPPSPSKPIVAPAASVSQVHVFSRKEDIVENSGTFHVDPQTPAHGDGPTIQTRYGRKKRGKGKKKGTVEAPHASFQTRKGDIKLQLATASSARAGDEREERANVFVGSRCGKIEVTMVSSDPRQPYIGLDVFSRSGDVVVYVPETFSGVIRVESAKGEMRFLPALAGGMRVLKSTERETMVTLGDGQGDLCEVFTRSGRIVLGLAGRDEYREEAGFWQKLFLRK</sequence>
<feature type="region of interest" description="Disordered" evidence="1">
    <location>
        <begin position="53"/>
        <end position="91"/>
    </location>
</feature>
<dbReference type="EMBL" id="MU151055">
    <property type="protein sequence ID" value="KAF9454267.1"/>
    <property type="molecule type" value="Genomic_DNA"/>
</dbReference>
<accession>A0A9P6C712</accession>
<keyword evidence="4" id="KW-1185">Reference proteome</keyword>
<feature type="region of interest" description="Disordered" evidence="1">
    <location>
        <begin position="1"/>
        <end position="29"/>
    </location>
</feature>
<dbReference type="AlphaFoldDB" id="A0A9P6C712"/>
<organism evidence="3 4">
    <name type="scientific">Macrolepiota fuliginosa MF-IS2</name>
    <dbReference type="NCBI Taxonomy" id="1400762"/>
    <lineage>
        <taxon>Eukaryota</taxon>
        <taxon>Fungi</taxon>
        <taxon>Dikarya</taxon>
        <taxon>Basidiomycota</taxon>
        <taxon>Agaricomycotina</taxon>
        <taxon>Agaricomycetes</taxon>
        <taxon>Agaricomycetidae</taxon>
        <taxon>Agaricales</taxon>
        <taxon>Agaricineae</taxon>
        <taxon>Agaricaceae</taxon>
        <taxon>Macrolepiota</taxon>
    </lineage>
</organism>
<feature type="domain" description="DUF7330" evidence="2">
    <location>
        <begin position="89"/>
        <end position="206"/>
    </location>
</feature>
<feature type="compositionally biased region" description="Basic residues" evidence="1">
    <location>
        <begin position="74"/>
        <end position="85"/>
    </location>
</feature>
<evidence type="ECO:0000256" key="1">
    <source>
        <dbReference type="SAM" id="MobiDB-lite"/>
    </source>
</evidence>
<feature type="non-terminal residue" evidence="3">
    <location>
        <position position="1"/>
    </location>
</feature>
<dbReference type="InterPro" id="IPR055754">
    <property type="entry name" value="DUF7330"/>
</dbReference>
<comment type="caution">
    <text evidence="3">The sequence shown here is derived from an EMBL/GenBank/DDBJ whole genome shotgun (WGS) entry which is preliminary data.</text>
</comment>
<dbReference type="OrthoDB" id="2593559at2759"/>
<proteinExistence type="predicted"/>
<evidence type="ECO:0000313" key="3">
    <source>
        <dbReference type="EMBL" id="KAF9454267.1"/>
    </source>
</evidence>
<protein>
    <recommendedName>
        <fullName evidence="2">DUF7330 domain-containing protein</fullName>
    </recommendedName>
</protein>
<evidence type="ECO:0000313" key="4">
    <source>
        <dbReference type="Proteomes" id="UP000807342"/>
    </source>
</evidence>
<evidence type="ECO:0000259" key="2">
    <source>
        <dbReference type="Pfam" id="PF24016"/>
    </source>
</evidence>